<keyword evidence="9" id="KW-1185">Reference proteome</keyword>
<evidence type="ECO:0000256" key="2">
    <source>
        <dbReference type="ARBA" id="ARBA00022723"/>
    </source>
</evidence>
<dbReference type="EMBL" id="AOJL01000007">
    <property type="protein sequence ID" value="ELZ51464.1"/>
    <property type="molecule type" value="Genomic_DNA"/>
</dbReference>
<evidence type="ECO:0000313" key="8">
    <source>
        <dbReference type="EMBL" id="ELZ51464.1"/>
    </source>
</evidence>
<evidence type="ECO:0000256" key="1">
    <source>
        <dbReference type="ARBA" id="ARBA00022619"/>
    </source>
</evidence>
<dbReference type="EC" id="4.1.99.12" evidence="6"/>
<comment type="caution">
    <text evidence="8">The sequence shown here is derived from an EMBL/GenBank/DDBJ whole genome shotgun (WGS) entry which is preliminary data.</text>
</comment>
<keyword evidence="4 6" id="KW-0464">Manganese</keyword>
<dbReference type="PATRIC" id="fig|1227466.3.peg.199"/>
<dbReference type="Pfam" id="PF00926">
    <property type="entry name" value="DHBP_synthase"/>
    <property type="match status" value="1"/>
</dbReference>
<proteinExistence type="inferred from homology"/>
<dbReference type="NCBIfam" id="TIGR00506">
    <property type="entry name" value="ribB"/>
    <property type="match status" value="1"/>
</dbReference>
<keyword evidence="5 6" id="KW-0456">Lyase</keyword>
<dbReference type="GO" id="GO:0009231">
    <property type="term" value="P:riboflavin biosynthetic process"/>
    <property type="evidence" value="ECO:0007669"/>
    <property type="project" value="UniProtKB-UniPathway"/>
</dbReference>
<dbReference type="PANTHER" id="PTHR21327:SF46">
    <property type="entry name" value="3,4-DIHYDROXY-2-BUTANONE 4-PHOSPHATE SYNTHASE"/>
    <property type="match status" value="1"/>
</dbReference>
<dbReference type="GO" id="GO:0005829">
    <property type="term" value="C:cytosol"/>
    <property type="evidence" value="ECO:0007669"/>
    <property type="project" value="TreeGrafter"/>
</dbReference>
<comment type="subunit">
    <text evidence="6">Homodimer.</text>
</comment>
<dbReference type="Gene3D" id="3.90.870.10">
    <property type="entry name" value="DHBP synthase"/>
    <property type="match status" value="1"/>
</dbReference>
<dbReference type="RefSeq" id="WP_006111603.1">
    <property type="nucleotide sequence ID" value="NZ_AOJL01000007.1"/>
</dbReference>
<evidence type="ECO:0000256" key="4">
    <source>
        <dbReference type="ARBA" id="ARBA00023211"/>
    </source>
</evidence>
<dbReference type="SUPFAM" id="SSF55821">
    <property type="entry name" value="YrdC/RibB"/>
    <property type="match status" value="1"/>
</dbReference>
<dbReference type="Proteomes" id="UP000011509">
    <property type="component" value="Unassembled WGS sequence"/>
</dbReference>
<comment type="catalytic activity">
    <reaction evidence="6">
        <text>D-ribulose 5-phosphate = (2S)-2-hydroxy-3-oxobutyl phosphate + formate + H(+)</text>
        <dbReference type="Rhea" id="RHEA:18457"/>
        <dbReference type="ChEBI" id="CHEBI:15378"/>
        <dbReference type="ChEBI" id="CHEBI:15740"/>
        <dbReference type="ChEBI" id="CHEBI:58121"/>
        <dbReference type="ChEBI" id="CHEBI:58830"/>
        <dbReference type="EC" id="4.1.99.12"/>
    </reaction>
</comment>
<accession>M0EYG8</accession>
<dbReference type="InterPro" id="IPR000422">
    <property type="entry name" value="DHBP_synthase_RibB"/>
</dbReference>
<comment type="function">
    <text evidence="6">Catalyzes the conversion of D-ribulose 5-phosphate to formate and 3,4-dihydroxy-2-butanone 4-phosphate.</text>
</comment>
<dbReference type="AlphaFoldDB" id="M0EYG8"/>
<evidence type="ECO:0000313" key="9">
    <source>
        <dbReference type="Proteomes" id="UP000011509"/>
    </source>
</evidence>
<keyword evidence="1 6" id="KW-0686">Riboflavin biosynthesis</keyword>
<comment type="similarity">
    <text evidence="6">Belongs to the DHBP synthase family.</text>
</comment>
<dbReference type="OrthoDB" id="25735at2157"/>
<keyword evidence="2 6" id="KW-0479">Metal-binding</keyword>
<dbReference type="UniPathway" id="UPA00275">
    <property type="reaction ID" value="UER00399"/>
</dbReference>
<evidence type="ECO:0000256" key="6">
    <source>
        <dbReference type="RuleBase" id="RU003843"/>
    </source>
</evidence>
<dbReference type="GO" id="GO:0008686">
    <property type="term" value="F:3,4-dihydroxy-2-butanone-4-phosphate synthase activity"/>
    <property type="evidence" value="ECO:0007669"/>
    <property type="project" value="UniProtKB-EC"/>
</dbReference>
<evidence type="ECO:0000256" key="5">
    <source>
        <dbReference type="ARBA" id="ARBA00023239"/>
    </source>
</evidence>
<reference evidence="8 9" key="1">
    <citation type="journal article" date="2014" name="PLoS Genet.">
        <title>Phylogenetically driven sequencing of extremely halophilic archaea reveals strategies for static and dynamic osmo-response.</title>
        <authorList>
            <person name="Becker E.A."/>
            <person name="Seitzer P.M."/>
            <person name="Tritt A."/>
            <person name="Larsen D."/>
            <person name="Krusor M."/>
            <person name="Yao A.I."/>
            <person name="Wu D."/>
            <person name="Madern D."/>
            <person name="Eisen J.A."/>
            <person name="Darling A.E."/>
            <person name="Facciotti M.T."/>
        </authorList>
    </citation>
    <scope>NUCLEOTIDE SEQUENCE [LARGE SCALE GENOMIC DNA]</scope>
    <source>
        <strain evidence="8 9">DSM 10284</strain>
    </source>
</reference>
<comment type="cofactor">
    <cofactor evidence="6">
        <name>Mg(2+)</name>
        <dbReference type="ChEBI" id="CHEBI:18420"/>
    </cofactor>
    <cofactor evidence="6">
        <name>Mn(2+)</name>
        <dbReference type="ChEBI" id="CHEBI:29035"/>
    </cofactor>
    <text evidence="6">Binds 2 divalent metal cations per subunit. Magnesium or manganese.</text>
</comment>
<name>M0EYG8_9EURY</name>
<sequence length="245" mass="25233">MRADVDADPEASAGTADAAETDVAEADPVERALDAFRAGDPVCVHDFADREGETDIVYPAGAVDEAAVAHMRNDAGGLICVAVSDAVGDAFDLPFLADALDHPAVDDDPDYDDRSSFSLPVNHRETFTGITDADRAKTIVEVANAAGRVGDDPSGYGPDDFAGEFRAPGHVHVLRGDRDGLGGRTGHTELGLAMAEAVGAAPAAVVCEMLDDETGDALAPADAAAYAARRDIPYVEGAALVEALT</sequence>
<protein>
    <recommendedName>
        <fullName evidence="6">3,4-dihydroxy-2-butanone 4-phosphate synthase</fullName>
        <shortName evidence="6">DHBP synthase</shortName>
        <ecNumber evidence="6">4.1.99.12</ecNumber>
    </recommendedName>
</protein>
<organism evidence="8 9">
    <name type="scientific">Halorubrum coriense DSM 10284</name>
    <dbReference type="NCBI Taxonomy" id="1227466"/>
    <lineage>
        <taxon>Archaea</taxon>
        <taxon>Methanobacteriati</taxon>
        <taxon>Methanobacteriota</taxon>
        <taxon>Stenosarchaea group</taxon>
        <taxon>Halobacteria</taxon>
        <taxon>Halobacteriales</taxon>
        <taxon>Haloferacaceae</taxon>
        <taxon>Halorubrum</taxon>
    </lineage>
</organism>
<dbReference type="PANTHER" id="PTHR21327">
    <property type="entry name" value="GTP CYCLOHYDROLASE II-RELATED"/>
    <property type="match status" value="1"/>
</dbReference>
<dbReference type="InterPro" id="IPR017945">
    <property type="entry name" value="DHBP_synth_RibB-like_a/b_dom"/>
</dbReference>
<dbReference type="GO" id="GO:0046872">
    <property type="term" value="F:metal ion binding"/>
    <property type="evidence" value="ECO:0007669"/>
    <property type="project" value="UniProtKB-KW"/>
</dbReference>
<comment type="pathway">
    <text evidence="6">Cofactor biosynthesis; riboflavin biosynthesis; 2-hydroxy-3-oxobutyl phosphate from D-ribulose 5-phosphate: step 1/1.</text>
</comment>
<feature type="region of interest" description="Disordered" evidence="7">
    <location>
        <begin position="1"/>
        <end position="25"/>
    </location>
</feature>
<dbReference type="STRING" id="1227466.C464_00979"/>
<evidence type="ECO:0000256" key="7">
    <source>
        <dbReference type="SAM" id="MobiDB-lite"/>
    </source>
</evidence>
<gene>
    <name evidence="8" type="ORF">C464_00979</name>
</gene>
<evidence type="ECO:0000256" key="3">
    <source>
        <dbReference type="ARBA" id="ARBA00022842"/>
    </source>
</evidence>
<keyword evidence="3 6" id="KW-0460">Magnesium</keyword>